<feature type="signal peptide" evidence="2">
    <location>
        <begin position="1"/>
        <end position="18"/>
    </location>
</feature>
<feature type="compositionally biased region" description="Basic residues" evidence="1">
    <location>
        <begin position="87"/>
        <end position="97"/>
    </location>
</feature>
<proteinExistence type="predicted"/>
<accession>A0A7S4B814</accession>
<feature type="compositionally biased region" description="Basic residues" evidence="1">
    <location>
        <begin position="128"/>
        <end position="140"/>
    </location>
</feature>
<organism evidence="3">
    <name type="scientific">Chrysotila carterae</name>
    <name type="common">Marine alga</name>
    <name type="synonym">Syracosphaera carterae</name>
    <dbReference type="NCBI Taxonomy" id="13221"/>
    <lineage>
        <taxon>Eukaryota</taxon>
        <taxon>Haptista</taxon>
        <taxon>Haptophyta</taxon>
        <taxon>Prymnesiophyceae</taxon>
        <taxon>Isochrysidales</taxon>
        <taxon>Isochrysidaceae</taxon>
        <taxon>Chrysotila</taxon>
    </lineage>
</organism>
<feature type="compositionally biased region" description="Polar residues" evidence="1">
    <location>
        <begin position="107"/>
        <end position="127"/>
    </location>
</feature>
<keyword evidence="2" id="KW-0732">Signal</keyword>
<evidence type="ECO:0000256" key="1">
    <source>
        <dbReference type="SAM" id="MobiDB-lite"/>
    </source>
</evidence>
<feature type="region of interest" description="Disordered" evidence="1">
    <location>
        <begin position="85"/>
        <end position="162"/>
    </location>
</feature>
<protein>
    <recommendedName>
        <fullName evidence="4">CRC domain-containing protein</fullName>
    </recommendedName>
</protein>
<gene>
    <name evidence="3" type="ORF">PCAR00345_LOCUS8809</name>
</gene>
<reference evidence="3" key="1">
    <citation type="submission" date="2021-01" db="EMBL/GenBank/DDBJ databases">
        <authorList>
            <person name="Corre E."/>
            <person name="Pelletier E."/>
            <person name="Niang G."/>
            <person name="Scheremetjew M."/>
            <person name="Finn R."/>
            <person name="Kale V."/>
            <person name="Holt S."/>
            <person name="Cochrane G."/>
            <person name="Meng A."/>
            <person name="Brown T."/>
            <person name="Cohen L."/>
        </authorList>
    </citation>
    <scope>NUCLEOTIDE SEQUENCE</scope>
    <source>
        <strain evidence="3">CCMP645</strain>
    </source>
</reference>
<sequence length="162" mass="17790">MSLLPLLCLLAFQSVAAAQPNTQTQTHKRKFCNTTGLVGDYRYEACGDFCKAEKAVNHCRFCKCKSCAFCQARLAESAKDILEARAKTKSGKRRRAMRSTEPPPESVQHTVTVTVKNESPPATGQQPRKTRKLLGRKGRRARADSKETHAADADADHAADTA</sequence>
<feature type="compositionally biased region" description="Basic and acidic residues" evidence="1">
    <location>
        <begin position="141"/>
        <end position="162"/>
    </location>
</feature>
<dbReference type="AlphaFoldDB" id="A0A7S4B814"/>
<evidence type="ECO:0000256" key="2">
    <source>
        <dbReference type="SAM" id="SignalP"/>
    </source>
</evidence>
<evidence type="ECO:0008006" key="4">
    <source>
        <dbReference type="Google" id="ProtNLM"/>
    </source>
</evidence>
<name>A0A7S4B814_CHRCT</name>
<dbReference type="EMBL" id="HBIZ01014392">
    <property type="protein sequence ID" value="CAE0756215.1"/>
    <property type="molecule type" value="Transcribed_RNA"/>
</dbReference>
<feature type="chain" id="PRO_5030842930" description="CRC domain-containing protein" evidence="2">
    <location>
        <begin position="19"/>
        <end position="162"/>
    </location>
</feature>
<evidence type="ECO:0000313" key="3">
    <source>
        <dbReference type="EMBL" id="CAE0756215.1"/>
    </source>
</evidence>